<dbReference type="AlphaFoldDB" id="A0A815GC43"/>
<comment type="caution">
    <text evidence="1">The sequence shown here is derived from an EMBL/GenBank/DDBJ whole genome shotgun (WGS) entry which is preliminary data.</text>
</comment>
<evidence type="ECO:0000313" key="3">
    <source>
        <dbReference type="Proteomes" id="UP000663854"/>
    </source>
</evidence>
<name>A0A815GC43_9BILA</name>
<evidence type="ECO:0000313" key="2">
    <source>
        <dbReference type="EMBL" id="CAF1595096.1"/>
    </source>
</evidence>
<dbReference type="EMBL" id="CAJNOH010003474">
    <property type="protein sequence ID" value="CAF1337654.1"/>
    <property type="molecule type" value="Genomic_DNA"/>
</dbReference>
<dbReference type="Proteomes" id="UP000663870">
    <property type="component" value="Unassembled WGS sequence"/>
</dbReference>
<evidence type="ECO:0000313" key="4">
    <source>
        <dbReference type="Proteomes" id="UP000663870"/>
    </source>
</evidence>
<accession>A0A815GC43</accession>
<protein>
    <submittedName>
        <fullName evidence="1">Uncharacterized protein</fullName>
    </submittedName>
</protein>
<proteinExistence type="predicted"/>
<keyword evidence="4" id="KW-1185">Reference proteome</keyword>
<sequence length="16" mass="1790">SISTLQYGTIQRPTKP</sequence>
<feature type="non-terminal residue" evidence="1">
    <location>
        <position position="1"/>
    </location>
</feature>
<dbReference type="Proteomes" id="UP000663854">
    <property type="component" value="Unassembled WGS sequence"/>
</dbReference>
<evidence type="ECO:0000313" key="1">
    <source>
        <dbReference type="EMBL" id="CAF1337654.1"/>
    </source>
</evidence>
<organism evidence="1 3">
    <name type="scientific">Rotaria sordida</name>
    <dbReference type="NCBI Taxonomy" id="392033"/>
    <lineage>
        <taxon>Eukaryota</taxon>
        <taxon>Metazoa</taxon>
        <taxon>Spiralia</taxon>
        <taxon>Gnathifera</taxon>
        <taxon>Rotifera</taxon>
        <taxon>Eurotatoria</taxon>
        <taxon>Bdelloidea</taxon>
        <taxon>Philodinida</taxon>
        <taxon>Philodinidae</taxon>
        <taxon>Rotaria</taxon>
    </lineage>
</organism>
<dbReference type="EMBL" id="CAJNOL010004807">
    <property type="protein sequence ID" value="CAF1595096.1"/>
    <property type="molecule type" value="Genomic_DNA"/>
</dbReference>
<reference evidence="1" key="1">
    <citation type="submission" date="2021-02" db="EMBL/GenBank/DDBJ databases">
        <authorList>
            <person name="Nowell W R."/>
        </authorList>
    </citation>
    <scope>NUCLEOTIDE SEQUENCE</scope>
</reference>
<gene>
    <name evidence="2" type="ORF">JXQ802_LOCUS47643</name>
    <name evidence="1" type="ORF">PYM288_LOCUS31733</name>
</gene>